<dbReference type="Pfam" id="PF00346">
    <property type="entry name" value="Complex1_49kDa"/>
    <property type="match status" value="1"/>
</dbReference>
<dbReference type="Gene3D" id="1.10.645.10">
    <property type="entry name" value="Cytochrome-c3 Hydrogenase, chain B"/>
    <property type="match status" value="1"/>
</dbReference>
<dbReference type="InterPro" id="IPR001135">
    <property type="entry name" value="NADH_Q_OxRdtase_suD"/>
</dbReference>
<dbReference type="PANTHER" id="PTHR11993">
    <property type="entry name" value="NADH-UBIQUINONE OXIDOREDUCTASE 49 KDA SUBUNIT"/>
    <property type="match status" value="1"/>
</dbReference>
<reference evidence="9" key="1">
    <citation type="journal article" date="2007" name="Appl. Environ. Microbiol.">
        <title>Widespread occurrence and genomic context of unusually small polyketide synthase genes in microbial consortia associated with marine sponges.</title>
        <authorList>
            <person name="Fieseler L."/>
            <person name="Hentschel U."/>
            <person name="Grozdanov L."/>
            <person name="Schirmer A."/>
            <person name="Wen G."/>
            <person name="Platzer M."/>
            <person name="Hrvatin S."/>
            <person name="Butzke D."/>
            <person name="Zimmermann K."/>
            <person name="Piel J."/>
        </authorList>
    </citation>
    <scope>NUCLEOTIDE SEQUENCE</scope>
</reference>
<gene>
    <name evidence="5 9" type="primary">nuoD</name>
</gene>
<comment type="catalytic activity">
    <reaction evidence="5">
        <text>a quinone + NADH + 5 H(+)(in) = a quinol + NAD(+) + 4 H(+)(out)</text>
        <dbReference type="Rhea" id="RHEA:57888"/>
        <dbReference type="ChEBI" id="CHEBI:15378"/>
        <dbReference type="ChEBI" id="CHEBI:24646"/>
        <dbReference type="ChEBI" id="CHEBI:57540"/>
        <dbReference type="ChEBI" id="CHEBI:57945"/>
        <dbReference type="ChEBI" id="CHEBI:132124"/>
    </reaction>
</comment>
<comment type="similarity">
    <text evidence="1 5 6">Belongs to the complex I 49 kDa subunit family.</text>
</comment>
<dbReference type="NCBIfam" id="NF004739">
    <property type="entry name" value="PRK06075.1"/>
    <property type="match status" value="1"/>
</dbReference>
<dbReference type="NCBIfam" id="TIGR01962">
    <property type="entry name" value="NuoD"/>
    <property type="match status" value="1"/>
</dbReference>
<proteinExistence type="inferred from homology"/>
<keyword evidence="5 7" id="KW-0472">Membrane</keyword>
<keyword evidence="7" id="KW-1133">Transmembrane helix</keyword>
<organism evidence="9">
    <name type="scientific">Theonella swinhoei bacterial symbiont clone pSW1H8</name>
    <dbReference type="NCBI Taxonomy" id="377638"/>
    <lineage>
        <taxon>Bacteria</taxon>
        <taxon>environmental samples</taxon>
    </lineage>
</organism>
<keyword evidence="5" id="KW-0830">Ubiquinone</keyword>
<dbReference type="HAMAP" id="MF_01358">
    <property type="entry name" value="NDH1_NuoD"/>
    <property type="match status" value="1"/>
</dbReference>
<comment type="subcellular location">
    <subcellularLocation>
        <location evidence="5">Cell membrane</location>
        <topology evidence="5">Peripheral membrane protein</topology>
        <orientation evidence="5">Cytoplasmic side</orientation>
    </subcellularLocation>
</comment>
<dbReference type="InterPro" id="IPR014029">
    <property type="entry name" value="NADH_UbQ_OxRdtase_49kDa_CS"/>
</dbReference>
<keyword evidence="4 5" id="KW-0520">NAD</keyword>
<keyword evidence="3 5" id="KW-1278">Translocase</keyword>
<feature type="domain" description="NADH-quinone oxidoreductase subunit D" evidence="8">
    <location>
        <begin position="114"/>
        <end position="384"/>
    </location>
</feature>
<sequence>MRINVGPQHPSTHGVLRLVVDLEGERIVRILPQIGYLHTGFEKTMENRTYQQVVTYSNRMDYLHGFGHDLAYVLAVEELLGARVPERAQRVRVILTELNRIASHLIFLGTGVLDMGALTLFFYTMRERERLLDIFESVSGVRMNYGYFRVGGLAQDLPEGFEGAVGSFLHDFPRMTDQYAAMFAQNDIFVSRTRGVGRIPPDRALDYALTGPSLRASGVALDFRKAQPYSGYEHYDFEVPTSEEGDAYARFMIRFLEMEQSLRIVEQALGGLEPGPINDPDRRISLPPRSELESSMEAVIFHFKLVTEGFHPPRGEVYVATESARGELGYYLVSDGGSMPYRVKVRVPSLINLQSLEPACIGGLFADMVVNIATIDPVMGDVDK</sequence>
<comment type="function">
    <text evidence="5">NDH-1 shuttles electrons from NADH, via FMN and iron-sulfur (Fe-S) centers, to quinones in the respiratory chain. The immediate electron acceptor for the enzyme in this species is believed to be ubiquinone. Couples the redox reaction to proton translocation (for every two electrons transferred, four hydrogen ions are translocated across the cytoplasmic membrane), and thus conserves the redox energy in a proton gradient.</text>
</comment>
<dbReference type="InterPro" id="IPR022885">
    <property type="entry name" value="NDH1_su_D/H"/>
</dbReference>
<dbReference type="GO" id="GO:0050136">
    <property type="term" value="F:NADH dehydrogenase (quinone) (non-electrogenic) activity"/>
    <property type="evidence" value="ECO:0007669"/>
    <property type="project" value="UniProtKB-UniRule"/>
</dbReference>
<protein>
    <recommendedName>
        <fullName evidence="5">NADH-quinone oxidoreductase subunit D</fullName>
        <ecNumber evidence="5">7.1.1.-</ecNumber>
    </recommendedName>
    <alternativeName>
        <fullName evidence="5">NADH dehydrogenase I subunit D</fullName>
    </alternativeName>
    <alternativeName>
        <fullName evidence="5">NDH-1 subunit D</fullName>
    </alternativeName>
</protein>
<evidence type="ECO:0000256" key="2">
    <source>
        <dbReference type="ARBA" id="ARBA00022448"/>
    </source>
</evidence>
<evidence type="ECO:0000256" key="1">
    <source>
        <dbReference type="ARBA" id="ARBA00005769"/>
    </source>
</evidence>
<accession>A4U8S4</accession>
<keyword evidence="5" id="KW-0874">Quinone</keyword>
<dbReference type="SUPFAM" id="SSF56762">
    <property type="entry name" value="HydB/Nqo4-like"/>
    <property type="match status" value="1"/>
</dbReference>
<keyword evidence="2 5" id="KW-0813">Transport</keyword>
<dbReference type="InterPro" id="IPR029014">
    <property type="entry name" value="NiFe-Hase_large"/>
</dbReference>
<evidence type="ECO:0000256" key="3">
    <source>
        <dbReference type="ARBA" id="ARBA00022967"/>
    </source>
</evidence>
<evidence type="ECO:0000256" key="5">
    <source>
        <dbReference type="HAMAP-Rule" id="MF_01358"/>
    </source>
</evidence>
<name>A4U8S4_9BACT</name>
<dbReference type="GO" id="GO:0051287">
    <property type="term" value="F:NAD binding"/>
    <property type="evidence" value="ECO:0007669"/>
    <property type="project" value="InterPro"/>
</dbReference>
<evidence type="ECO:0000256" key="6">
    <source>
        <dbReference type="RuleBase" id="RU003685"/>
    </source>
</evidence>
<keyword evidence="7" id="KW-0812">Transmembrane</keyword>
<comment type="subunit">
    <text evidence="5">NDH-1 is composed of 14 different subunits. Subunits NuoB, C, D, E, F, and G constitute the peripheral sector of the complex.</text>
</comment>
<dbReference type="EC" id="7.1.1.-" evidence="5"/>
<dbReference type="EMBL" id="DQ438988">
    <property type="protein sequence ID" value="ABE03926.1"/>
    <property type="molecule type" value="Genomic_DNA"/>
</dbReference>
<dbReference type="PANTHER" id="PTHR11993:SF10">
    <property type="entry name" value="NADH DEHYDROGENASE [UBIQUINONE] IRON-SULFUR PROTEIN 2, MITOCHONDRIAL"/>
    <property type="match status" value="1"/>
</dbReference>
<dbReference type="GO" id="GO:0005886">
    <property type="term" value="C:plasma membrane"/>
    <property type="evidence" value="ECO:0007669"/>
    <property type="project" value="UniProtKB-SubCell"/>
</dbReference>
<dbReference type="GO" id="GO:0048038">
    <property type="term" value="F:quinone binding"/>
    <property type="evidence" value="ECO:0007669"/>
    <property type="project" value="UniProtKB-KW"/>
</dbReference>
<evidence type="ECO:0000256" key="7">
    <source>
        <dbReference type="SAM" id="Phobius"/>
    </source>
</evidence>
<evidence type="ECO:0000259" key="8">
    <source>
        <dbReference type="Pfam" id="PF00346"/>
    </source>
</evidence>
<dbReference type="AlphaFoldDB" id="A4U8S4"/>
<evidence type="ECO:0000313" key="9">
    <source>
        <dbReference type="EMBL" id="ABE03926.1"/>
    </source>
</evidence>
<keyword evidence="5" id="KW-1003">Cell membrane</keyword>
<dbReference type="PROSITE" id="PS00535">
    <property type="entry name" value="COMPLEX1_49K"/>
    <property type="match status" value="1"/>
</dbReference>
<feature type="transmembrane region" description="Helical" evidence="7">
    <location>
        <begin position="101"/>
        <end position="123"/>
    </location>
</feature>
<evidence type="ECO:0000256" key="4">
    <source>
        <dbReference type="ARBA" id="ARBA00023027"/>
    </source>
</evidence>